<sequence>MSFFVIVRRRLGGAKDVFLGFQAGRSTGSFKVTAGWHIDFLNAAAPFQALIMQREDAEAALADINRTAGDGQCMHTIEPVETAFK</sequence>
<dbReference type="RefSeq" id="YP_009609659.1">
    <property type="nucleotide sequence ID" value="NC_041997.1"/>
</dbReference>
<reference evidence="1 2" key="1">
    <citation type="submission" date="2017-08" db="EMBL/GenBank/DDBJ databases">
        <title>Characterization and complete genome sequence of novel bacteriophage infecting the causal agent of bacterial fruit blotch, Acidovorax citrulli.</title>
        <authorList>
            <person name="Midani A.R."/>
            <person name="Park S.-H."/>
            <person name="Choi T.-J."/>
        </authorList>
    </citation>
    <scope>NUCLEOTIDE SEQUENCE [LARGE SCALE GENOMIC DNA]</scope>
</reference>
<protein>
    <submittedName>
        <fullName evidence="1">Uncharacterized protein</fullName>
    </submittedName>
</protein>
<dbReference type="GeneID" id="40085744"/>
<keyword evidence="2" id="KW-1185">Reference proteome</keyword>
<evidence type="ECO:0000313" key="1">
    <source>
        <dbReference type="EMBL" id="ASS33925.1"/>
    </source>
</evidence>
<name>A0A223AIY2_9CAUD</name>
<dbReference type="EMBL" id="KY979132">
    <property type="protein sequence ID" value="ASS33925.1"/>
    <property type="molecule type" value="Genomic_DNA"/>
</dbReference>
<dbReference type="KEGG" id="vg:40085744"/>
<evidence type="ECO:0000313" key="2">
    <source>
        <dbReference type="Proteomes" id="UP000224101"/>
    </source>
</evidence>
<accession>A0A223AIY2</accession>
<organism evidence="1 2">
    <name type="scientific">Acidovorax phage ACP17</name>
    <dbReference type="NCBI Taxonomy" id="2010329"/>
    <lineage>
        <taxon>Viruses</taxon>
        <taxon>Duplodnaviria</taxon>
        <taxon>Heunggongvirae</taxon>
        <taxon>Uroviricota</taxon>
        <taxon>Caudoviricetes</taxon>
        <taxon>Busanvirus</taxon>
        <taxon>Busanvirus ACP17</taxon>
    </lineage>
</organism>
<dbReference type="Proteomes" id="UP000224101">
    <property type="component" value="Segment"/>
</dbReference>
<proteinExistence type="predicted"/>